<evidence type="ECO:0000256" key="5">
    <source>
        <dbReference type="ARBA" id="ARBA00023136"/>
    </source>
</evidence>
<dbReference type="InterPro" id="IPR038330">
    <property type="entry name" value="TspO/MBR-related_sf"/>
</dbReference>
<comment type="caution">
    <text evidence="7">The sequence shown here is derived from an EMBL/GenBank/DDBJ whole genome shotgun (WGS) entry which is preliminary data.</text>
</comment>
<evidence type="ECO:0000256" key="4">
    <source>
        <dbReference type="ARBA" id="ARBA00022989"/>
    </source>
</evidence>
<dbReference type="RefSeq" id="WP_327789732.1">
    <property type="nucleotide sequence ID" value="NZ_JARGEQ010000126.1"/>
</dbReference>
<evidence type="ECO:0000256" key="6">
    <source>
        <dbReference type="SAM" id="Phobius"/>
    </source>
</evidence>
<dbReference type="FunFam" id="1.20.1260.100:FF:000001">
    <property type="entry name" value="translocator protein 2"/>
    <property type="match status" value="1"/>
</dbReference>
<dbReference type="AlphaFoldDB" id="A0AAP3XSP8"/>
<feature type="transmembrane region" description="Helical" evidence="6">
    <location>
        <begin position="113"/>
        <end position="133"/>
    </location>
</feature>
<name>A0AAP3XSP8_9PROT</name>
<keyword evidence="4 6" id="KW-1133">Transmembrane helix</keyword>
<evidence type="ECO:0000256" key="3">
    <source>
        <dbReference type="ARBA" id="ARBA00022692"/>
    </source>
</evidence>
<reference evidence="7 8" key="1">
    <citation type="submission" date="2023-03" db="EMBL/GenBank/DDBJ databases">
        <title>YIM 152171 draft genome.</title>
        <authorList>
            <person name="Yang Z."/>
        </authorList>
    </citation>
    <scope>NUCLEOTIDE SEQUENCE [LARGE SCALE GENOMIC DNA]</scope>
    <source>
        <strain evidence="7 8">YIM 152171</strain>
    </source>
</reference>
<dbReference type="Proteomes" id="UP001301140">
    <property type="component" value="Unassembled WGS sequence"/>
</dbReference>
<evidence type="ECO:0000313" key="8">
    <source>
        <dbReference type="Proteomes" id="UP001301140"/>
    </source>
</evidence>
<sequence length="165" mass="18164">MSAAALSWRSGRGLAGLALFLALSLLVSGLGGLITSTTVDGWYQTLAKPPFNPPDWLFAPVWTTLFVLMAVAAWRVWLQPPSPDRQWGLRLYGLQLAFNLGWSFLFFGLMAPAAALIEIVWLLALIAATGWLFTRADRVAGLLFVPYLAWVAFAALLNGWIVWLN</sequence>
<evidence type="ECO:0000313" key="7">
    <source>
        <dbReference type="EMBL" id="MDF1587314.1"/>
    </source>
</evidence>
<comment type="subcellular location">
    <subcellularLocation>
        <location evidence="1">Membrane</location>
        <topology evidence="1">Multi-pass membrane protein</topology>
    </subcellularLocation>
</comment>
<dbReference type="GO" id="GO:0016020">
    <property type="term" value="C:membrane"/>
    <property type="evidence" value="ECO:0007669"/>
    <property type="project" value="UniProtKB-SubCell"/>
</dbReference>
<dbReference type="InterPro" id="IPR004307">
    <property type="entry name" value="TspO_MBR"/>
</dbReference>
<evidence type="ECO:0000256" key="2">
    <source>
        <dbReference type="ARBA" id="ARBA00007524"/>
    </source>
</evidence>
<gene>
    <name evidence="7" type="ORF">PZ740_13085</name>
</gene>
<organism evidence="7 8">
    <name type="scientific">Marinimicrococcus flavescens</name>
    <dbReference type="NCBI Taxonomy" id="3031815"/>
    <lineage>
        <taxon>Bacteria</taxon>
        <taxon>Pseudomonadati</taxon>
        <taxon>Pseudomonadota</taxon>
        <taxon>Alphaproteobacteria</taxon>
        <taxon>Geminicoccales</taxon>
        <taxon>Geminicoccaceae</taxon>
        <taxon>Marinimicrococcus</taxon>
    </lineage>
</organism>
<proteinExistence type="inferred from homology"/>
<feature type="transmembrane region" description="Helical" evidence="6">
    <location>
        <begin position="140"/>
        <end position="163"/>
    </location>
</feature>
<feature type="transmembrane region" description="Helical" evidence="6">
    <location>
        <begin position="89"/>
        <end position="107"/>
    </location>
</feature>
<dbReference type="EMBL" id="JARGEQ010000126">
    <property type="protein sequence ID" value="MDF1587314.1"/>
    <property type="molecule type" value="Genomic_DNA"/>
</dbReference>
<protein>
    <submittedName>
        <fullName evidence="7">Tryptophan-rich sensory protein</fullName>
    </submittedName>
</protein>
<comment type="similarity">
    <text evidence="2">Belongs to the TspO/BZRP family.</text>
</comment>
<dbReference type="PANTHER" id="PTHR10057:SF0">
    <property type="entry name" value="TRANSLOCATOR PROTEIN"/>
    <property type="match status" value="1"/>
</dbReference>
<dbReference type="PANTHER" id="PTHR10057">
    <property type="entry name" value="PERIPHERAL-TYPE BENZODIAZEPINE RECEPTOR"/>
    <property type="match status" value="1"/>
</dbReference>
<feature type="transmembrane region" description="Helical" evidence="6">
    <location>
        <begin position="56"/>
        <end position="77"/>
    </location>
</feature>
<keyword evidence="3 6" id="KW-0812">Transmembrane</keyword>
<dbReference type="Pfam" id="PF03073">
    <property type="entry name" value="TspO_MBR"/>
    <property type="match status" value="1"/>
</dbReference>
<accession>A0AAP3XSP8</accession>
<dbReference type="CDD" id="cd15904">
    <property type="entry name" value="TSPO_MBR"/>
    <property type="match status" value="1"/>
</dbReference>
<evidence type="ECO:0000256" key="1">
    <source>
        <dbReference type="ARBA" id="ARBA00004141"/>
    </source>
</evidence>
<dbReference type="PIRSF" id="PIRSF005859">
    <property type="entry name" value="PBR"/>
    <property type="match status" value="1"/>
</dbReference>
<keyword evidence="5 6" id="KW-0472">Membrane</keyword>
<dbReference type="GO" id="GO:0033013">
    <property type="term" value="P:tetrapyrrole metabolic process"/>
    <property type="evidence" value="ECO:0007669"/>
    <property type="project" value="UniProtKB-ARBA"/>
</dbReference>
<dbReference type="Gene3D" id="1.20.1260.100">
    <property type="entry name" value="TspO/MBR protein"/>
    <property type="match status" value="1"/>
</dbReference>
<keyword evidence="8" id="KW-1185">Reference proteome</keyword>